<evidence type="ECO:0000256" key="2">
    <source>
        <dbReference type="ARBA" id="ARBA00009348"/>
    </source>
</evidence>
<accession>A0ABR7M5G5</accession>
<dbReference type="InterPro" id="IPR036278">
    <property type="entry name" value="Sialidase_sf"/>
</dbReference>
<comment type="similarity">
    <text evidence="2">Belongs to the glycosyl hydrolase 33 family.</text>
</comment>
<evidence type="ECO:0000256" key="3">
    <source>
        <dbReference type="ARBA" id="ARBA00012733"/>
    </source>
</evidence>
<reference evidence="6 7" key="1">
    <citation type="submission" date="2016-07" db="EMBL/GenBank/DDBJ databases">
        <title>Genome analysis of Flavihumibacter stibioxidans YS-17.</title>
        <authorList>
            <person name="Shi K."/>
            <person name="Han Y."/>
            <person name="Wang G."/>
        </authorList>
    </citation>
    <scope>NUCLEOTIDE SEQUENCE [LARGE SCALE GENOMIC DNA]</scope>
    <source>
        <strain evidence="6 7">YS-17</strain>
    </source>
</reference>
<dbReference type="SUPFAM" id="SSF50939">
    <property type="entry name" value="Sialidases"/>
    <property type="match status" value="1"/>
</dbReference>
<dbReference type="InterPro" id="IPR026856">
    <property type="entry name" value="Sialidase_fam"/>
</dbReference>
<name>A0ABR7M5G5_9BACT</name>
<dbReference type="PANTHER" id="PTHR10628">
    <property type="entry name" value="SIALIDASE"/>
    <property type="match status" value="1"/>
</dbReference>
<dbReference type="EC" id="3.2.1.18" evidence="3"/>
<keyword evidence="6" id="KW-0378">Hydrolase</keyword>
<evidence type="ECO:0000313" key="6">
    <source>
        <dbReference type="EMBL" id="MBC6490258.1"/>
    </source>
</evidence>
<dbReference type="EMBL" id="MBUA01000001">
    <property type="protein sequence ID" value="MBC6490258.1"/>
    <property type="molecule type" value="Genomic_DNA"/>
</dbReference>
<gene>
    <name evidence="6" type="ORF">BC349_04735</name>
</gene>
<organism evidence="6 7">
    <name type="scientific">Flavihumibacter stibioxidans</name>
    <dbReference type="NCBI Taxonomy" id="1834163"/>
    <lineage>
        <taxon>Bacteria</taxon>
        <taxon>Pseudomonadati</taxon>
        <taxon>Bacteroidota</taxon>
        <taxon>Chitinophagia</taxon>
        <taxon>Chitinophagales</taxon>
        <taxon>Chitinophagaceae</taxon>
        <taxon>Flavihumibacter</taxon>
    </lineage>
</organism>
<comment type="catalytic activity">
    <reaction evidence="1">
        <text>Hydrolysis of alpha-(2-&gt;3)-, alpha-(2-&gt;6)-, alpha-(2-&gt;8)- glycosidic linkages of terminal sialic acid residues in oligosaccharides, glycoproteins, glycolipids, colominic acid and synthetic substrates.</text>
        <dbReference type="EC" id="3.2.1.18"/>
    </reaction>
</comment>
<dbReference type="Proteomes" id="UP000765802">
    <property type="component" value="Unassembled WGS sequence"/>
</dbReference>
<sequence length="523" mass="57228">MKSMKFNILICALIISLSSFDCSRKSQAQSPSNSIGADSYAPEQPVLRGLSINPFLRVIVSVQAGTSPQQIRKMHCTLNAASLPDIQKVEVYRSANESFSNTSLLASVIPSGTSFDIPVTLDLQPGMHFFWLNVVLKNDASIDNRIELRCTSLVDAGNKETAVKQDNSVYEKRTGAVIRKAGDDGVNTYRIPGIVQTDRGTLISVYDIRYKNSGDLPGNIDVGLSRSTDNGQTWEPMKVIMDMGAPHENNGVGDPSVLFDPVTKKLWVAALWSKGNRSIAGSLPGLSPDTTGQFVLVSSEDDGLTWSAPYTITPQVKNPGWHLFFNGPGNGIAMQDGKLVFAAQYWDEKKMPYSTIIYSDDKGASWKGKINGPKSNTTESQVVETLPGTLMLNMRDNRGGFRSVATTSDMGTNWSEHQTSYKALPDPVCMGSIIKAKVNVKGTMKDVLFFSNPNTSSGRYNITVKASLDMGETWLPANQLLVDERQCYGYSSLVKLDDHTIGILYEGTRDLYFVKLAVGEIIK</sequence>
<dbReference type="Gene3D" id="2.60.40.1290">
    <property type="match status" value="1"/>
</dbReference>
<comment type="caution">
    <text evidence="6">The sequence shown here is derived from an EMBL/GenBank/DDBJ whole genome shotgun (WGS) entry which is preliminary data.</text>
</comment>
<evidence type="ECO:0000259" key="5">
    <source>
        <dbReference type="Pfam" id="PF14873"/>
    </source>
</evidence>
<evidence type="ECO:0000259" key="4">
    <source>
        <dbReference type="Pfam" id="PF13859"/>
    </source>
</evidence>
<evidence type="ECO:0000256" key="1">
    <source>
        <dbReference type="ARBA" id="ARBA00000427"/>
    </source>
</evidence>
<dbReference type="GO" id="GO:0016787">
    <property type="term" value="F:hydrolase activity"/>
    <property type="evidence" value="ECO:0007669"/>
    <property type="project" value="UniProtKB-KW"/>
</dbReference>
<dbReference type="PANTHER" id="PTHR10628:SF30">
    <property type="entry name" value="EXO-ALPHA-SIALIDASE"/>
    <property type="match status" value="1"/>
</dbReference>
<dbReference type="InterPro" id="IPR011040">
    <property type="entry name" value="Sialidase"/>
</dbReference>
<dbReference type="InterPro" id="IPR029456">
    <property type="entry name" value="Sialidase_N"/>
</dbReference>
<evidence type="ECO:0000313" key="7">
    <source>
        <dbReference type="Proteomes" id="UP000765802"/>
    </source>
</evidence>
<dbReference type="Pfam" id="PF13859">
    <property type="entry name" value="BNR_3"/>
    <property type="match status" value="1"/>
</dbReference>
<feature type="domain" description="Sialidase N-terminal" evidence="5">
    <location>
        <begin position="41"/>
        <end position="154"/>
    </location>
</feature>
<proteinExistence type="inferred from homology"/>
<dbReference type="CDD" id="cd15482">
    <property type="entry name" value="Sialidase_non-viral"/>
    <property type="match status" value="1"/>
</dbReference>
<dbReference type="Gene3D" id="2.120.10.10">
    <property type="match status" value="1"/>
</dbReference>
<protein>
    <recommendedName>
        <fullName evidence="3">exo-alpha-sialidase</fullName>
        <ecNumber evidence="3">3.2.1.18</ecNumber>
    </recommendedName>
</protein>
<keyword evidence="7" id="KW-1185">Reference proteome</keyword>
<dbReference type="Pfam" id="PF14873">
    <property type="entry name" value="BNR_assoc_N"/>
    <property type="match status" value="1"/>
</dbReference>
<feature type="domain" description="Sialidase" evidence="4">
    <location>
        <begin position="192"/>
        <end position="458"/>
    </location>
</feature>